<dbReference type="InterPro" id="IPR013324">
    <property type="entry name" value="RNA_pol_sigma_r3/r4-like"/>
</dbReference>
<name>A0ABW5Y6G5_9BACL</name>
<gene>
    <name evidence="3" type="ORF">ACFSY7_17855</name>
</gene>
<dbReference type="RefSeq" id="WP_380148995.1">
    <property type="nucleotide sequence ID" value="NZ_JBHUOR010000138.1"/>
</dbReference>
<evidence type="ECO:0000313" key="4">
    <source>
        <dbReference type="Proteomes" id="UP001597568"/>
    </source>
</evidence>
<comment type="caution">
    <text evidence="3">The sequence shown here is derived from an EMBL/GenBank/DDBJ whole genome shotgun (WGS) entry which is preliminary data.</text>
</comment>
<organism evidence="3 4">
    <name type="scientific">Kurthia populi</name>
    <dbReference type="NCBI Taxonomy" id="1562132"/>
    <lineage>
        <taxon>Bacteria</taxon>
        <taxon>Bacillati</taxon>
        <taxon>Bacillota</taxon>
        <taxon>Bacilli</taxon>
        <taxon>Bacillales</taxon>
        <taxon>Caryophanaceae</taxon>
        <taxon>Kurthia</taxon>
    </lineage>
</organism>
<dbReference type="Pfam" id="PF08281">
    <property type="entry name" value="Sigma70_r4_2"/>
    <property type="match status" value="1"/>
</dbReference>
<dbReference type="Proteomes" id="UP001597568">
    <property type="component" value="Unassembled WGS sequence"/>
</dbReference>
<feature type="coiled-coil region" evidence="1">
    <location>
        <begin position="4"/>
        <end position="31"/>
    </location>
</feature>
<dbReference type="InterPro" id="IPR036388">
    <property type="entry name" value="WH-like_DNA-bd_sf"/>
</dbReference>
<dbReference type="SUPFAM" id="SSF88659">
    <property type="entry name" value="Sigma3 and sigma4 domains of RNA polymerase sigma factors"/>
    <property type="match status" value="1"/>
</dbReference>
<feature type="domain" description="RNA polymerase sigma factor 70 region 4 type 2" evidence="2">
    <location>
        <begin position="117"/>
        <end position="165"/>
    </location>
</feature>
<sequence>MNLLIEYKMTLKETQQLLQQTQIKLGNTENEEQQNLLKGEMVTIRSWISNLKYAIEWMTTCRQPGTTRGVENRAGYEREVSVDPSILQQVIEDGTLVFEHESTEQEVEREQHKERIVKMILKVLNKKERAVFVLAANQYTHREIAQTLNMNRSTVQKALARCKEKIQAEGWVML</sequence>
<proteinExistence type="predicted"/>
<dbReference type="InterPro" id="IPR013249">
    <property type="entry name" value="RNA_pol_sigma70_r4_t2"/>
</dbReference>
<dbReference type="Gene3D" id="1.10.10.10">
    <property type="entry name" value="Winged helix-like DNA-binding domain superfamily/Winged helix DNA-binding domain"/>
    <property type="match status" value="1"/>
</dbReference>
<evidence type="ECO:0000259" key="2">
    <source>
        <dbReference type="Pfam" id="PF08281"/>
    </source>
</evidence>
<reference evidence="4" key="1">
    <citation type="journal article" date="2019" name="Int. J. Syst. Evol. Microbiol.">
        <title>The Global Catalogue of Microorganisms (GCM) 10K type strain sequencing project: providing services to taxonomists for standard genome sequencing and annotation.</title>
        <authorList>
            <consortium name="The Broad Institute Genomics Platform"/>
            <consortium name="The Broad Institute Genome Sequencing Center for Infectious Disease"/>
            <person name="Wu L."/>
            <person name="Ma J."/>
        </authorList>
    </citation>
    <scope>NUCLEOTIDE SEQUENCE [LARGE SCALE GENOMIC DNA]</scope>
    <source>
        <strain evidence="4">KCTC 33522</strain>
    </source>
</reference>
<evidence type="ECO:0000256" key="1">
    <source>
        <dbReference type="SAM" id="Coils"/>
    </source>
</evidence>
<dbReference type="EMBL" id="JBHUOR010000138">
    <property type="protein sequence ID" value="MFD2870361.1"/>
    <property type="molecule type" value="Genomic_DNA"/>
</dbReference>
<keyword evidence="1" id="KW-0175">Coiled coil</keyword>
<protein>
    <submittedName>
        <fullName evidence="3">Sigma factor-like helix-turn-helix DNA-binding protein</fullName>
    </submittedName>
</protein>
<keyword evidence="4" id="KW-1185">Reference proteome</keyword>
<accession>A0ABW5Y6G5</accession>
<evidence type="ECO:0000313" key="3">
    <source>
        <dbReference type="EMBL" id="MFD2870361.1"/>
    </source>
</evidence>